<name>A0AA41G1K0_9EURY</name>
<organism evidence="2 3">
    <name type="scientific">Haloarcula salina</name>
    <dbReference type="NCBI Taxonomy" id="1429914"/>
    <lineage>
        <taxon>Archaea</taxon>
        <taxon>Methanobacteriati</taxon>
        <taxon>Methanobacteriota</taxon>
        <taxon>Stenosarchaea group</taxon>
        <taxon>Halobacteria</taxon>
        <taxon>Halobacteriales</taxon>
        <taxon>Haloarculaceae</taxon>
        <taxon>Haloarcula</taxon>
    </lineage>
</organism>
<keyword evidence="1" id="KW-0472">Membrane</keyword>
<proteinExistence type="predicted"/>
<comment type="caution">
    <text evidence="2">The sequence shown here is derived from an EMBL/GenBank/DDBJ whole genome shotgun (WGS) entry which is preliminary data.</text>
</comment>
<feature type="transmembrane region" description="Helical" evidence="1">
    <location>
        <begin position="34"/>
        <end position="59"/>
    </location>
</feature>
<accession>A0AA41G1K0</accession>
<feature type="transmembrane region" description="Helical" evidence="1">
    <location>
        <begin position="107"/>
        <end position="128"/>
    </location>
</feature>
<evidence type="ECO:0000256" key="1">
    <source>
        <dbReference type="SAM" id="Phobius"/>
    </source>
</evidence>
<keyword evidence="1" id="KW-1133">Transmembrane helix</keyword>
<dbReference type="EMBL" id="JAHQXE010000002">
    <property type="protein sequence ID" value="MBV0901829.1"/>
    <property type="molecule type" value="Genomic_DNA"/>
</dbReference>
<reference evidence="2" key="1">
    <citation type="submission" date="2021-06" db="EMBL/GenBank/DDBJ databases">
        <title>New haloarchaea isolates fom saline soil.</title>
        <authorList>
            <person name="Duran-Viseras A."/>
            <person name="Sanchez-Porro C.S."/>
            <person name="Ventosa A."/>
        </authorList>
    </citation>
    <scope>NUCLEOTIDE SEQUENCE</scope>
    <source>
        <strain evidence="2">JCM 18369</strain>
    </source>
</reference>
<feature type="transmembrane region" description="Helical" evidence="1">
    <location>
        <begin position="148"/>
        <end position="167"/>
    </location>
</feature>
<evidence type="ECO:0000313" key="3">
    <source>
        <dbReference type="Proteomes" id="UP001166304"/>
    </source>
</evidence>
<dbReference type="Proteomes" id="UP001166304">
    <property type="component" value="Unassembled WGS sequence"/>
</dbReference>
<gene>
    <name evidence="2" type="ORF">KTS37_08510</name>
</gene>
<dbReference type="AlphaFoldDB" id="A0AA41G1K0"/>
<sequence>MIEENMGITSRVNRGLRRFSRFLRDSIGDEMRGFFASYVWVVLGLFLFSAGSIISPFYAPERVSGIVFSHAALIAAIAFHLFSVGNSVSAIAVSIKSREMLDKGTEIAGNATIVAIAAGILFMTGYGWNIPWQSLPISPYIAWMSLKWNAAIMIGISQLFLFIGLFLHMPLHKWYQEVADRLERNWTLQ</sequence>
<keyword evidence="1" id="KW-0812">Transmembrane</keyword>
<feature type="transmembrane region" description="Helical" evidence="1">
    <location>
        <begin position="71"/>
        <end position="95"/>
    </location>
</feature>
<protein>
    <submittedName>
        <fullName evidence="2">Uncharacterized protein</fullName>
    </submittedName>
</protein>
<evidence type="ECO:0000313" key="2">
    <source>
        <dbReference type="EMBL" id="MBV0901829.1"/>
    </source>
</evidence>
<keyword evidence="3" id="KW-1185">Reference proteome</keyword>